<comment type="caution">
    <text evidence="1">The sequence shown here is derived from an EMBL/GenBank/DDBJ whole genome shotgun (WGS) entry which is preliminary data.</text>
</comment>
<evidence type="ECO:0000313" key="2">
    <source>
        <dbReference type="Proteomes" id="UP001220256"/>
    </source>
</evidence>
<name>A0ABQ8WTD2_PENCH</name>
<sequence>MQPMLDCNHENHATIVPHTSQRPSARVVGIVAGELQPVVVKLVLSRLLNAAAWIAGAGRDFYAG</sequence>
<dbReference type="Proteomes" id="UP001220256">
    <property type="component" value="Unassembled WGS sequence"/>
</dbReference>
<organism evidence="1 2">
    <name type="scientific">Penicillium chrysogenum</name>
    <name type="common">Penicillium notatum</name>
    <dbReference type="NCBI Taxonomy" id="5076"/>
    <lineage>
        <taxon>Eukaryota</taxon>
        <taxon>Fungi</taxon>
        <taxon>Dikarya</taxon>
        <taxon>Ascomycota</taxon>
        <taxon>Pezizomycotina</taxon>
        <taxon>Eurotiomycetes</taxon>
        <taxon>Eurotiomycetidae</taxon>
        <taxon>Eurotiales</taxon>
        <taxon>Aspergillaceae</taxon>
        <taxon>Penicillium</taxon>
        <taxon>Penicillium chrysogenum species complex</taxon>
    </lineage>
</organism>
<protein>
    <submittedName>
        <fullName evidence="1">Uncharacterized protein</fullName>
    </submittedName>
</protein>
<reference evidence="1 2" key="1">
    <citation type="journal article" date="2023" name="IMA Fungus">
        <title>Comparative genomic study of the Penicillium genus elucidates a diverse pangenome and 15 lateral gene transfer events.</title>
        <authorList>
            <person name="Petersen C."/>
            <person name="Sorensen T."/>
            <person name="Nielsen M.R."/>
            <person name="Sondergaard T.E."/>
            <person name="Sorensen J.L."/>
            <person name="Fitzpatrick D.A."/>
            <person name="Frisvad J.C."/>
            <person name="Nielsen K.L."/>
        </authorList>
    </citation>
    <scope>NUCLEOTIDE SEQUENCE [LARGE SCALE GENOMIC DNA]</scope>
    <source>
        <strain evidence="1 2">IBT 3361</strain>
    </source>
</reference>
<dbReference type="EMBL" id="JAPVEB010000002">
    <property type="protein sequence ID" value="KAJ5275705.1"/>
    <property type="molecule type" value="Genomic_DNA"/>
</dbReference>
<evidence type="ECO:0000313" key="1">
    <source>
        <dbReference type="EMBL" id="KAJ5275705.1"/>
    </source>
</evidence>
<gene>
    <name evidence="1" type="ORF">N7505_004250</name>
</gene>
<keyword evidence="2" id="KW-1185">Reference proteome</keyword>
<accession>A0ABQ8WTD2</accession>
<proteinExistence type="predicted"/>